<feature type="transmembrane region" description="Helical" evidence="13">
    <location>
        <begin position="252"/>
        <end position="276"/>
    </location>
</feature>
<dbReference type="GO" id="GO:0003677">
    <property type="term" value="F:DNA binding"/>
    <property type="evidence" value="ECO:0007669"/>
    <property type="project" value="UniProtKB-KW"/>
</dbReference>
<dbReference type="InterPro" id="IPR022689">
    <property type="entry name" value="Iron_dep_repressor"/>
</dbReference>
<evidence type="ECO:0000256" key="11">
    <source>
        <dbReference type="ARBA" id="ARBA00023163"/>
    </source>
</evidence>
<dbReference type="GO" id="GO:0055085">
    <property type="term" value="P:transmembrane transport"/>
    <property type="evidence" value="ECO:0007669"/>
    <property type="project" value="InterPro"/>
</dbReference>
<dbReference type="GO" id="GO:0046914">
    <property type="term" value="F:transition metal ion binding"/>
    <property type="evidence" value="ECO:0007669"/>
    <property type="project" value="InterPro"/>
</dbReference>
<evidence type="ECO:0000256" key="7">
    <source>
        <dbReference type="ARBA" id="ARBA00022989"/>
    </source>
</evidence>
<evidence type="ECO:0000256" key="1">
    <source>
        <dbReference type="ARBA" id="ARBA00004651"/>
    </source>
</evidence>
<dbReference type="PANTHER" id="PTHR30477">
    <property type="entry name" value="ABC-TRANSPORTER METAL-BINDING PROTEIN"/>
    <property type="match status" value="1"/>
</dbReference>
<evidence type="ECO:0000256" key="13">
    <source>
        <dbReference type="SAM" id="Phobius"/>
    </source>
</evidence>
<dbReference type="GO" id="GO:0046983">
    <property type="term" value="F:protein dimerization activity"/>
    <property type="evidence" value="ECO:0007669"/>
    <property type="project" value="InterPro"/>
</dbReference>
<dbReference type="SMART" id="SM00529">
    <property type="entry name" value="HTH_DTXR"/>
    <property type="match status" value="1"/>
</dbReference>
<evidence type="ECO:0000313" key="15">
    <source>
        <dbReference type="EMBL" id="KXB60835.1"/>
    </source>
</evidence>
<dbReference type="Gene3D" id="1.10.3470.10">
    <property type="entry name" value="ABC transporter involved in vitamin B12 uptake, BtuC"/>
    <property type="match status" value="1"/>
</dbReference>
<dbReference type="Gene3D" id="2.30.30.90">
    <property type="match status" value="1"/>
</dbReference>
<dbReference type="Proteomes" id="UP000070394">
    <property type="component" value="Unassembled WGS sequence"/>
</dbReference>
<dbReference type="Pfam" id="PF02742">
    <property type="entry name" value="Fe_dep_repr_C"/>
    <property type="match status" value="1"/>
</dbReference>
<keyword evidence="9" id="KW-0238">DNA-binding</keyword>
<keyword evidence="7 13" id="KW-1133">Transmembrane helix</keyword>
<dbReference type="SUPFAM" id="SSF81345">
    <property type="entry name" value="ABC transporter involved in vitamin B12 uptake, BtuC"/>
    <property type="match status" value="1"/>
</dbReference>
<dbReference type="SUPFAM" id="SSF46785">
    <property type="entry name" value="Winged helix' DNA-binding domain"/>
    <property type="match status" value="2"/>
</dbReference>
<dbReference type="OrthoDB" id="9788905at2"/>
<dbReference type="GO" id="GO:0043190">
    <property type="term" value="C:ATP-binding cassette (ABC) transporter complex"/>
    <property type="evidence" value="ECO:0007669"/>
    <property type="project" value="InterPro"/>
</dbReference>
<dbReference type="GO" id="GO:0003700">
    <property type="term" value="F:DNA-binding transcription factor activity"/>
    <property type="evidence" value="ECO:0007669"/>
    <property type="project" value="InterPro"/>
</dbReference>
<dbReference type="PANTHER" id="PTHR30477:SF8">
    <property type="entry name" value="METAL TRANSPORT SYSTEM MEMBRANE PROTEIN CT_070-RELATED"/>
    <property type="match status" value="1"/>
</dbReference>
<dbReference type="InterPro" id="IPR038157">
    <property type="entry name" value="FeoA_core_dom"/>
</dbReference>
<keyword evidence="16" id="KW-1185">Reference proteome</keyword>
<dbReference type="InterPro" id="IPR001626">
    <property type="entry name" value="ABC_TroCD"/>
</dbReference>
<evidence type="ECO:0000313" key="16">
    <source>
        <dbReference type="Proteomes" id="UP000070394"/>
    </source>
</evidence>
<dbReference type="InterPro" id="IPR022687">
    <property type="entry name" value="HTH_DTXR"/>
</dbReference>
<keyword evidence="4 12" id="KW-0813">Transport</keyword>
<dbReference type="CDD" id="cd06550">
    <property type="entry name" value="TM_ABC_iron-siderophores_like"/>
    <property type="match status" value="1"/>
</dbReference>
<feature type="transmembrane region" description="Helical" evidence="13">
    <location>
        <begin position="33"/>
        <end position="49"/>
    </location>
</feature>
<feature type="transmembrane region" description="Helical" evidence="13">
    <location>
        <begin position="139"/>
        <end position="158"/>
    </location>
</feature>
<feature type="transmembrane region" description="Helical" evidence="13">
    <location>
        <begin position="6"/>
        <end position="24"/>
    </location>
</feature>
<dbReference type="Pfam" id="PF04023">
    <property type="entry name" value="FeoA"/>
    <property type="match status" value="1"/>
</dbReference>
<evidence type="ECO:0000256" key="5">
    <source>
        <dbReference type="ARBA" id="ARBA00022475"/>
    </source>
</evidence>
<feature type="transmembrane region" description="Helical" evidence="13">
    <location>
        <begin position="170"/>
        <end position="194"/>
    </location>
</feature>
<evidence type="ECO:0000256" key="4">
    <source>
        <dbReference type="ARBA" id="ARBA00022448"/>
    </source>
</evidence>
<evidence type="ECO:0000256" key="9">
    <source>
        <dbReference type="ARBA" id="ARBA00023125"/>
    </source>
</evidence>
<dbReference type="AlphaFoldDB" id="A0A133ZZJ1"/>
<feature type="transmembrane region" description="Helical" evidence="13">
    <location>
        <begin position="200"/>
        <end position="219"/>
    </location>
</feature>
<comment type="caution">
    <text evidence="15">The sequence shown here is derived from an EMBL/GenBank/DDBJ whole genome shotgun (WGS) entry which is preliminary data.</text>
</comment>
<keyword evidence="5" id="KW-1003">Cell membrane</keyword>
<keyword evidence="6 12" id="KW-0812">Transmembrane</keyword>
<dbReference type="PATRIC" id="fig|467210.3.peg.281"/>
<keyword evidence="10 13" id="KW-0472">Membrane</keyword>
<protein>
    <submittedName>
        <fullName evidence="15">Iron dependent repressor, DNA binding domain protein</fullName>
    </submittedName>
</protein>
<dbReference type="SUPFAM" id="SSF47979">
    <property type="entry name" value="Iron-dependent repressor protein, dimerization domain"/>
    <property type="match status" value="1"/>
</dbReference>
<dbReference type="GO" id="GO:0010043">
    <property type="term" value="P:response to zinc ion"/>
    <property type="evidence" value="ECO:0007669"/>
    <property type="project" value="TreeGrafter"/>
</dbReference>
<evidence type="ECO:0000256" key="3">
    <source>
        <dbReference type="ARBA" id="ARBA00008034"/>
    </source>
</evidence>
<comment type="similarity">
    <text evidence="3 12">Belongs to the ABC-3 integral membrane protein family.</text>
</comment>
<gene>
    <name evidence="15" type="ORF">HMPREF1866_00285</name>
</gene>
<sequence length="589" mass="65854">MIESLYILIITSLACAVLGVFLVLRRLSMVSDAISHSVLLGIVIGYFVTKDIGSVLLIIGASLFGVLTTVCIELLIKSKRVTEDASVGIIFPLFFSIAVILITRYARNVHLDTEMVLIGEIILAPLHRINFLGLSLPKALVQMSFVLLINIVFIAVFFRKLKISSFDPVYAGVAGIAGAGLYYVFMALVSFTAVSAFESVGAILTISFFISPAASAYLISKDLKITIFLAAVYAVVNSCIGYFLAVKFNVSMSGMCAVVSGLTFMITIAVYPGGIITKMIRYIKNKNRFSRELLILHIDNHTGKKNALGELGYSTIREHIAWSDRKLKYVLDKLIKKGYVYRAKERGVYSLTETGKKLCNDIRKHYGLRVRENDMAKIDTGRDDYILAIYELIEKKETATNKKIAEILGVKAASVSEMLKKLTEEGEVYTENKSILLTETGKIRARTLLTKHRLWELFLVEYLGYSWQDVHEDAKALEYVTSNGLKDRLNEFLKKPMHCPHGNEIYENHPDTDKVKKLSEVSRGSSCRLHKVDDDRDLIEYLEEKKIAIGDEFVVKDIDDFDDSILVSSASEDKHIAGKAAVRMMVEII</sequence>
<dbReference type="STRING" id="467210.HMPREF1866_00285"/>
<evidence type="ECO:0000256" key="8">
    <source>
        <dbReference type="ARBA" id="ARBA00023015"/>
    </source>
</evidence>
<feature type="transmembrane region" description="Helical" evidence="13">
    <location>
        <begin position="87"/>
        <end position="106"/>
    </location>
</feature>
<feature type="transmembrane region" description="Helical" evidence="13">
    <location>
        <begin position="226"/>
        <end position="246"/>
    </location>
</feature>
<dbReference type="Pfam" id="PF00950">
    <property type="entry name" value="ABC-3"/>
    <property type="match status" value="1"/>
</dbReference>
<feature type="transmembrane region" description="Helical" evidence="13">
    <location>
        <begin position="55"/>
        <end position="75"/>
    </location>
</feature>
<comment type="subcellular location">
    <subcellularLocation>
        <location evidence="1 12">Cell membrane</location>
        <topology evidence="1 12">Multi-pass membrane protein</topology>
    </subcellularLocation>
</comment>
<feature type="domain" description="HTH dtxR-type" evidence="14">
    <location>
        <begin position="384"/>
        <end position="438"/>
    </location>
</feature>
<keyword evidence="11" id="KW-0804">Transcription</keyword>
<dbReference type="RefSeq" id="WP_082749771.1">
    <property type="nucleotide sequence ID" value="NZ_KQ959775.1"/>
</dbReference>
<dbReference type="Gene3D" id="1.10.10.10">
    <property type="entry name" value="Winged helix-like DNA-binding domain superfamily/Winged helix DNA-binding domain"/>
    <property type="match status" value="2"/>
</dbReference>
<dbReference type="InterPro" id="IPR001367">
    <property type="entry name" value="Fe_dep_repressor"/>
</dbReference>
<evidence type="ECO:0000256" key="12">
    <source>
        <dbReference type="RuleBase" id="RU003943"/>
    </source>
</evidence>
<evidence type="ECO:0000259" key="14">
    <source>
        <dbReference type="PROSITE" id="PS50944"/>
    </source>
</evidence>
<evidence type="ECO:0000256" key="2">
    <source>
        <dbReference type="ARBA" id="ARBA00007871"/>
    </source>
</evidence>
<dbReference type="InterPro" id="IPR036388">
    <property type="entry name" value="WH-like_DNA-bd_sf"/>
</dbReference>
<comment type="similarity">
    <text evidence="2">Belongs to the DtxR/MntR family.</text>
</comment>
<evidence type="ECO:0000256" key="6">
    <source>
        <dbReference type="ARBA" id="ARBA00022692"/>
    </source>
</evidence>
<name>A0A133ZZJ1_9FIRM</name>
<reference evidence="16" key="1">
    <citation type="submission" date="2016-01" db="EMBL/GenBank/DDBJ databases">
        <authorList>
            <person name="Mitreva M."/>
            <person name="Pepin K.H."/>
            <person name="Mihindukulasuriya K.A."/>
            <person name="Fulton R."/>
            <person name="Fronick C."/>
            <person name="O'Laughlin M."/>
            <person name="Miner T."/>
            <person name="Herter B."/>
            <person name="Rosa B.A."/>
            <person name="Cordes M."/>
            <person name="Tomlinson C."/>
            <person name="Wollam A."/>
            <person name="Palsikar V.B."/>
            <person name="Mardis E.R."/>
            <person name="Wilson R.K."/>
        </authorList>
    </citation>
    <scope>NUCLEOTIDE SEQUENCE [LARGE SCALE GENOMIC DNA]</scope>
    <source>
        <strain evidence="16">DNF00896</strain>
    </source>
</reference>
<dbReference type="InterPro" id="IPR007167">
    <property type="entry name" value="Fe-transptr_FeoA-like"/>
</dbReference>
<dbReference type="InterPro" id="IPR036390">
    <property type="entry name" value="WH_DNA-bd_sf"/>
</dbReference>
<proteinExistence type="inferred from homology"/>
<evidence type="ECO:0000256" key="10">
    <source>
        <dbReference type="ARBA" id="ARBA00023136"/>
    </source>
</evidence>
<organism evidence="15 16">
    <name type="scientific">Lachnoanaerobaculum saburreum</name>
    <dbReference type="NCBI Taxonomy" id="467210"/>
    <lineage>
        <taxon>Bacteria</taxon>
        <taxon>Bacillati</taxon>
        <taxon>Bacillota</taxon>
        <taxon>Clostridia</taxon>
        <taxon>Lachnospirales</taxon>
        <taxon>Lachnospiraceae</taxon>
        <taxon>Lachnoanaerobaculum</taxon>
    </lineage>
</organism>
<dbReference type="EMBL" id="LSDA01000010">
    <property type="protein sequence ID" value="KXB60835.1"/>
    <property type="molecule type" value="Genomic_DNA"/>
</dbReference>
<dbReference type="InterPro" id="IPR036421">
    <property type="entry name" value="Fe_dep_repressor_sf"/>
</dbReference>
<dbReference type="Pfam" id="PF01325">
    <property type="entry name" value="Fe_dep_repress"/>
    <property type="match status" value="1"/>
</dbReference>
<accession>A0A133ZZJ1</accession>
<dbReference type="PROSITE" id="PS50944">
    <property type="entry name" value="HTH_DTXR"/>
    <property type="match status" value="1"/>
</dbReference>
<dbReference type="InterPro" id="IPR037294">
    <property type="entry name" value="ABC_BtuC-like"/>
</dbReference>
<keyword evidence="8" id="KW-0805">Transcription regulation</keyword>